<keyword evidence="5" id="KW-0472">Membrane</keyword>
<sequence>MSTASKPDRGSLVVFIVVAVILVAALSGGLYLAKQRGKVAVQPSPGPAPEAPAAGSPGGQQPGTAAPPSTGSASPPSASAPATPAAPSGGSTAPSVPATGAQSLPATGPADSPLLASAGLVGLALSVAYYLRSRDQLRRSYI</sequence>
<dbReference type="NCBIfam" id="TIGR01167">
    <property type="entry name" value="LPXTG_anchor"/>
    <property type="match status" value="1"/>
</dbReference>
<dbReference type="InterPro" id="IPR019931">
    <property type="entry name" value="LPXTG_anchor"/>
</dbReference>
<evidence type="ECO:0000256" key="3">
    <source>
        <dbReference type="ARBA" id="ARBA00023088"/>
    </source>
</evidence>
<keyword evidence="5" id="KW-1133">Transmembrane helix</keyword>
<keyword evidence="3" id="KW-0572">Peptidoglycan-anchor</keyword>
<dbReference type="EMBL" id="SCKW01000002">
    <property type="protein sequence ID" value="RWZ79839.1"/>
    <property type="molecule type" value="Genomic_DNA"/>
</dbReference>
<feature type="compositionally biased region" description="Low complexity" evidence="4">
    <location>
        <begin position="62"/>
        <end position="98"/>
    </location>
</feature>
<name>A0A4Q0AJV4_9BACT</name>
<keyword evidence="5" id="KW-0812">Transmembrane</keyword>
<evidence type="ECO:0000313" key="7">
    <source>
        <dbReference type="EMBL" id="RWZ79839.1"/>
    </source>
</evidence>
<evidence type="ECO:0000259" key="6">
    <source>
        <dbReference type="Pfam" id="PF00746"/>
    </source>
</evidence>
<evidence type="ECO:0000256" key="5">
    <source>
        <dbReference type="SAM" id="Phobius"/>
    </source>
</evidence>
<feature type="region of interest" description="Disordered" evidence="4">
    <location>
        <begin position="36"/>
        <end position="109"/>
    </location>
</feature>
<dbReference type="Pfam" id="PF00746">
    <property type="entry name" value="Gram_pos_anchor"/>
    <property type="match status" value="1"/>
</dbReference>
<evidence type="ECO:0000256" key="1">
    <source>
        <dbReference type="ARBA" id="ARBA00022512"/>
    </source>
</evidence>
<comment type="caution">
    <text evidence="7">The sequence shown here is derived from an EMBL/GenBank/DDBJ whole genome shotgun (WGS) entry which is preliminary data.</text>
</comment>
<dbReference type="AlphaFoldDB" id="A0A4Q0AJV4"/>
<feature type="transmembrane region" description="Helical" evidence="5">
    <location>
        <begin position="114"/>
        <end position="131"/>
    </location>
</feature>
<dbReference type="Proteomes" id="UP000289269">
    <property type="component" value="Unassembled WGS sequence"/>
</dbReference>
<evidence type="ECO:0000256" key="4">
    <source>
        <dbReference type="SAM" id="MobiDB-lite"/>
    </source>
</evidence>
<reference evidence="7" key="1">
    <citation type="submission" date="2019-01" db="EMBL/GenBank/DDBJ databases">
        <title>Genomic signatures and co-occurrence patterns of the ultra-small Saccharimodia (Patescibacteria phylum) suggest a symbiotic lifestyle.</title>
        <authorList>
            <person name="Lemos L."/>
            <person name="Medeiros J."/>
            <person name="Andreote F."/>
            <person name="Fernandes G."/>
            <person name="Varani A."/>
            <person name="Oliveira G."/>
            <person name="Pylro V."/>
        </authorList>
    </citation>
    <scope>NUCLEOTIDE SEQUENCE [LARGE SCALE GENOMIC DNA]</scope>
    <source>
        <strain evidence="7">AMD01</strain>
    </source>
</reference>
<gene>
    <name evidence="7" type="ORF">EOT04_00410</name>
</gene>
<feature type="domain" description="Gram-positive cocci surface proteins LPxTG" evidence="6">
    <location>
        <begin position="98"/>
        <end position="134"/>
    </location>
</feature>
<feature type="transmembrane region" description="Helical" evidence="5">
    <location>
        <begin position="12"/>
        <end position="33"/>
    </location>
</feature>
<protein>
    <submittedName>
        <fullName evidence="7">LPXTG cell wall anchor domain-containing protein</fullName>
    </submittedName>
</protein>
<keyword evidence="1" id="KW-0134">Cell wall</keyword>
<keyword evidence="2" id="KW-0964">Secreted</keyword>
<keyword evidence="8" id="KW-1185">Reference proteome</keyword>
<proteinExistence type="predicted"/>
<accession>A0A4Q0AJV4</accession>
<organism evidence="7 8">
    <name type="scientific">Candidatus Chaera renei</name>
    <dbReference type="NCBI Taxonomy" id="2506947"/>
    <lineage>
        <taxon>Bacteria</taxon>
        <taxon>Candidatus Saccharimonadota</taxon>
        <taxon>Candidatus Saccharimonadia</taxon>
        <taxon>Candidatus Saccharimonadales</taxon>
        <taxon>Candidatus Saccharimonadaceae</taxon>
        <taxon>Candidatus Chaera</taxon>
    </lineage>
</organism>
<evidence type="ECO:0000313" key="8">
    <source>
        <dbReference type="Proteomes" id="UP000289269"/>
    </source>
</evidence>
<evidence type="ECO:0000256" key="2">
    <source>
        <dbReference type="ARBA" id="ARBA00022525"/>
    </source>
</evidence>